<evidence type="ECO:0000313" key="2">
    <source>
        <dbReference type="Proteomes" id="UP001283341"/>
    </source>
</evidence>
<sequence length="76" mass="8699">MALQFKVSRRRNRLLTVVALTVAFKLNRTYHSSGLGIDSNPSTGSDVVYLVKENGRGKRLGQRCRDFNCSVRRWLE</sequence>
<evidence type="ECO:0000313" key="1">
    <source>
        <dbReference type="EMBL" id="KAK3316196.1"/>
    </source>
</evidence>
<reference evidence="1" key="1">
    <citation type="journal article" date="2023" name="Mol. Phylogenet. Evol.">
        <title>Genome-scale phylogeny and comparative genomics of the fungal order Sordariales.</title>
        <authorList>
            <person name="Hensen N."/>
            <person name="Bonometti L."/>
            <person name="Westerberg I."/>
            <person name="Brannstrom I.O."/>
            <person name="Guillou S."/>
            <person name="Cros-Aarteil S."/>
            <person name="Calhoun S."/>
            <person name="Haridas S."/>
            <person name="Kuo A."/>
            <person name="Mondo S."/>
            <person name="Pangilinan J."/>
            <person name="Riley R."/>
            <person name="LaButti K."/>
            <person name="Andreopoulos B."/>
            <person name="Lipzen A."/>
            <person name="Chen C."/>
            <person name="Yan M."/>
            <person name="Daum C."/>
            <person name="Ng V."/>
            <person name="Clum A."/>
            <person name="Steindorff A."/>
            <person name="Ohm R.A."/>
            <person name="Martin F."/>
            <person name="Silar P."/>
            <person name="Natvig D.O."/>
            <person name="Lalanne C."/>
            <person name="Gautier V."/>
            <person name="Ament-Velasquez S.L."/>
            <person name="Kruys A."/>
            <person name="Hutchinson M.I."/>
            <person name="Powell A.J."/>
            <person name="Barry K."/>
            <person name="Miller A.N."/>
            <person name="Grigoriev I.V."/>
            <person name="Debuchy R."/>
            <person name="Gladieux P."/>
            <person name="Hiltunen Thoren M."/>
            <person name="Johannesson H."/>
        </authorList>
    </citation>
    <scope>NUCLEOTIDE SEQUENCE</scope>
    <source>
        <strain evidence="1">CBS 118394</strain>
    </source>
</reference>
<reference evidence="1" key="2">
    <citation type="submission" date="2023-06" db="EMBL/GenBank/DDBJ databases">
        <authorList>
            <consortium name="Lawrence Berkeley National Laboratory"/>
            <person name="Haridas S."/>
            <person name="Hensen N."/>
            <person name="Bonometti L."/>
            <person name="Westerberg I."/>
            <person name="Brannstrom I.O."/>
            <person name="Guillou S."/>
            <person name="Cros-Aarteil S."/>
            <person name="Calhoun S."/>
            <person name="Kuo A."/>
            <person name="Mondo S."/>
            <person name="Pangilinan J."/>
            <person name="Riley R."/>
            <person name="Labutti K."/>
            <person name="Andreopoulos B."/>
            <person name="Lipzen A."/>
            <person name="Chen C."/>
            <person name="Yanf M."/>
            <person name="Daum C."/>
            <person name="Ng V."/>
            <person name="Clum A."/>
            <person name="Steindorff A."/>
            <person name="Ohm R."/>
            <person name="Martin F."/>
            <person name="Silar P."/>
            <person name="Natvig D."/>
            <person name="Lalanne C."/>
            <person name="Gautier V."/>
            <person name="Ament-Velasquez S.L."/>
            <person name="Kruys A."/>
            <person name="Hutchinson M.I."/>
            <person name="Powell A.J."/>
            <person name="Barry K."/>
            <person name="Miller A.N."/>
            <person name="Grigoriev I.V."/>
            <person name="Debuchy R."/>
            <person name="Gladieux P."/>
            <person name="Thoren M.H."/>
            <person name="Johannesson H."/>
        </authorList>
    </citation>
    <scope>NUCLEOTIDE SEQUENCE</scope>
    <source>
        <strain evidence="1">CBS 118394</strain>
    </source>
</reference>
<comment type="caution">
    <text evidence="1">The sequence shown here is derived from an EMBL/GenBank/DDBJ whole genome shotgun (WGS) entry which is preliminary data.</text>
</comment>
<accession>A0AAE0I0K6</accession>
<protein>
    <submittedName>
        <fullName evidence="1">Uncharacterized protein</fullName>
    </submittedName>
</protein>
<dbReference type="Proteomes" id="UP001283341">
    <property type="component" value="Unassembled WGS sequence"/>
</dbReference>
<keyword evidence="2" id="KW-1185">Reference proteome</keyword>
<proteinExistence type="predicted"/>
<gene>
    <name evidence="1" type="ORF">B0H66DRAFT_560670</name>
</gene>
<name>A0AAE0I0K6_9PEZI</name>
<organism evidence="1 2">
    <name type="scientific">Apodospora peruviana</name>
    <dbReference type="NCBI Taxonomy" id="516989"/>
    <lineage>
        <taxon>Eukaryota</taxon>
        <taxon>Fungi</taxon>
        <taxon>Dikarya</taxon>
        <taxon>Ascomycota</taxon>
        <taxon>Pezizomycotina</taxon>
        <taxon>Sordariomycetes</taxon>
        <taxon>Sordariomycetidae</taxon>
        <taxon>Sordariales</taxon>
        <taxon>Lasiosphaeriaceae</taxon>
        <taxon>Apodospora</taxon>
    </lineage>
</organism>
<dbReference type="EMBL" id="JAUEDM010000005">
    <property type="protein sequence ID" value="KAK3316196.1"/>
    <property type="molecule type" value="Genomic_DNA"/>
</dbReference>
<dbReference type="AlphaFoldDB" id="A0AAE0I0K6"/>